<reference evidence="3" key="1">
    <citation type="journal article" date="2013" name="Stand. Genomic Sci.">
        <title>Complete genome sequence of the halophilic bacterium Spirochaeta africana type strain (Z-7692(T)) from the alkaline Lake Magadi in the East African Rift.</title>
        <authorList>
            <person name="Liolos K."/>
            <person name="Abt B."/>
            <person name="Scheuner C."/>
            <person name="Teshima H."/>
            <person name="Held B."/>
            <person name="Lapidus A."/>
            <person name="Nolan M."/>
            <person name="Lucas S."/>
            <person name="Deshpande S."/>
            <person name="Cheng J.F."/>
            <person name="Tapia R."/>
            <person name="Goodwin L.A."/>
            <person name="Pitluck S."/>
            <person name="Pagani I."/>
            <person name="Ivanova N."/>
            <person name="Mavromatis K."/>
            <person name="Mikhailova N."/>
            <person name="Huntemann M."/>
            <person name="Pati A."/>
            <person name="Chen A."/>
            <person name="Palaniappan K."/>
            <person name="Land M."/>
            <person name="Rohde M."/>
            <person name="Tindall B.J."/>
            <person name="Detter J.C."/>
            <person name="Goker M."/>
            <person name="Bristow J."/>
            <person name="Eisen J.A."/>
            <person name="Markowitz V."/>
            <person name="Hugenholtz P."/>
            <person name="Woyke T."/>
            <person name="Klenk H.P."/>
            <person name="Kyrpides N.C."/>
        </authorList>
    </citation>
    <scope>NUCLEOTIDE SEQUENCE</scope>
    <source>
        <strain evidence="3">ATCC 700263 / DSM 8902 / Z-7692</strain>
    </source>
</reference>
<proteinExistence type="predicted"/>
<dbReference type="Pfam" id="PF02649">
    <property type="entry name" value="GCHY-1"/>
    <property type="match status" value="1"/>
</dbReference>
<organism evidence="2 3">
    <name type="scientific">Spirochaeta africana (strain ATCC 700263 / DSM 8902 / Z-7692)</name>
    <dbReference type="NCBI Taxonomy" id="889378"/>
    <lineage>
        <taxon>Bacteria</taxon>
        <taxon>Pseudomonadati</taxon>
        <taxon>Spirochaetota</taxon>
        <taxon>Spirochaetia</taxon>
        <taxon>Spirochaetales</taxon>
        <taxon>Spirochaetaceae</taxon>
        <taxon>Spirochaeta</taxon>
    </lineage>
</organism>
<accession>H9UJI3</accession>
<dbReference type="GO" id="GO:0003934">
    <property type="term" value="F:GTP cyclohydrolase I activity"/>
    <property type="evidence" value="ECO:0007669"/>
    <property type="project" value="InterPro"/>
</dbReference>
<dbReference type="AlphaFoldDB" id="H9UJI3"/>
<keyword evidence="1" id="KW-0378">Hydrolase</keyword>
<dbReference type="KEGG" id="sfc:Spiaf_1618"/>
<dbReference type="RefSeq" id="WP_014455659.1">
    <property type="nucleotide sequence ID" value="NC_017098.1"/>
</dbReference>
<sequence length="274" mass="30801">MSPDTPSRTGFEVQDIQNEPDNRGIAIGKVGVSRLRYPLIWHESDGSSFTAQGEFRLSASLDAHHRGTHMSRFVEQLHLLHHSLGLQQWYEFPCQLARVLNASRADAAVAFSLFREIAAPNTGKVGMQAVEVGLDAHWQSDGQHWLELELALPIATVCPCSREISERGAHNQRGLVTVRGRILPELIARVSLLQLIQRFEGCASVPLYPVLKRTDEKLVTEQGYDQAKFVEDVVRDVVLAARDCRLYRSFRVEVENQESIHTHNAFAIVEEENA</sequence>
<evidence type="ECO:0000313" key="3">
    <source>
        <dbReference type="Proteomes" id="UP000007383"/>
    </source>
</evidence>
<dbReference type="Proteomes" id="UP000007383">
    <property type="component" value="Chromosome"/>
</dbReference>
<dbReference type="HOGENOM" id="CLU_062816_1_1_12"/>
<evidence type="ECO:0000313" key="2">
    <source>
        <dbReference type="EMBL" id="AFG37676.1"/>
    </source>
</evidence>
<dbReference type="InterPro" id="IPR003801">
    <property type="entry name" value="GTP_cyclohydrolase_FolE2/MptA"/>
</dbReference>
<dbReference type="PATRIC" id="fig|889378.3.peg.1605"/>
<evidence type="ECO:0008006" key="4">
    <source>
        <dbReference type="Google" id="ProtNLM"/>
    </source>
</evidence>
<dbReference type="NCBIfam" id="NF010200">
    <property type="entry name" value="PRK13674.1-1"/>
    <property type="match status" value="1"/>
</dbReference>
<gene>
    <name evidence="2" type="ordered locus">Spiaf_1618</name>
</gene>
<dbReference type="PANTHER" id="PTHR36445">
    <property type="entry name" value="GTP CYCLOHYDROLASE MPTA"/>
    <property type="match status" value="1"/>
</dbReference>
<name>H9UJI3_SPIAZ</name>
<dbReference type="PANTHER" id="PTHR36445:SF1">
    <property type="entry name" value="GTP CYCLOHYDROLASE MPTA"/>
    <property type="match status" value="1"/>
</dbReference>
<dbReference type="Gene3D" id="3.10.270.10">
    <property type="entry name" value="Urate Oxidase"/>
    <property type="match status" value="1"/>
</dbReference>
<dbReference type="EMBL" id="CP003282">
    <property type="protein sequence ID" value="AFG37676.1"/>
    <property type="molecule type" value="Genomic_DNA"/>
</dbReference>
<keyword evidence="3" id="KW-1185">Reference proteome</keyword>
<dbReference type="STRING" id="889378.Spiaf_1618"/>
<protein>
    <recommendedName>
        <fullName evidence="4">GTP cyclohydrolase I</fullName>
    </recommendedName>
</protein>
<dbReference type="eggNOG" id="COG1469">
    <property type="taxonomic scope" value="Bacteria"/>
</dbReference>
<dbReference type="OrthoDB" id="9774824at2"/>
<evidence type="ECO:0000256" key="1">
    <source>
        <dbReference type="ARBA" id="ARBA00022801"/>
    </source>
</evidence>